<accession>A0A368HBG9</accession>
<evidence type="ECO:0000256" key="1">
    <source>
        <dbReference type="ARBA" id="ARBA00022614"/>
    </source>
</evidence>
<sequence>MTNPPICPLDLRVNLIENISAYAFDGLASLTRLSLAGNYIRHLEKDNWIGLDSLQEIDLGWNEIRDIPADAFLPLAENLTSLNLRHNPLKTIPSTGLKNLRSLFLSECPLTEIGPEQLKNYPKLEVRPKCPLTEETKAVTLSHPFL</sequence>
<dbReference type="Gene3D" id="3.80.10.10">
    <property type="entry name" value="Ribonuclease Inhibitor"/>
    <property type="match status" value="1"/>
</dbReference>
<dbReference type="InterPro" id="IPR050328">
    <property type="entry name" value="Dev_Immune_Receptor"/>
</dbReference>
<dbReference type="AlphaFoldDB" id="A0A368HBG9"/>
<comment type="caution">
    <text evidence="4">The sequence shown here is derived from an EMBL/GenBank/DDBJ whole genome shotgun (WGS) entry which is preliminary data.</text>
</comment>
<dbReference type="InterPro" id="IPR032675">
    <property type="entry name" value="LRR_dom_sf"/>
</dbReference>
<keyword evidence="5" id="KW-1185">Reference proteome</keyword>
<gene>
    <name evidence="4" type="ORF">ANCCAN_00587</name>
</gene>
<dbReference type="GO" id="GO:0005615">
    <property type="term" value="C:extracellular space"/>
    <property type="evidence" value="ECO:0007669"/>
    <property type="project" value="TreeGrafter"/>
</dbReference>
<keyword evidence="3" id="KW-0677">Repeat</keyword>
<keyword evidence="1" id="KW-0433">Leucine-rich repeat</keyword>
<organism evidence="4 5">
    <name type="scientific">Ancylostoma caninum</name>
    <name type="common">Dog hookworm</name>
    <dbReference type="NCBI Taxonomy" id="29170"/>
    <lineage>
        <taxon>Eukaryota</taxon>
        <taxon>Metazoa</taxon>
        <taxon>Ecdysozoa</taxon>
        <taxon>Nematoda</taxon>
        <taxon>Chromadorea</taxon>
        <taxon>Rhabditida</taxon>
        <taxon>Rhabditina</taxon>
        <taxon>Rhabditomorpha</taxon>
        <taxon>Strongyloidea</taxon>
        <taxon>Ancylostomatidae</taxon>
        <taxon>Ancylostomatinae</taxon>
        <taxon>Ancylostoma</taxon>
    </lineage>
</organism>
<protein>
    <submittedName>
        <fullName evidence="4">Leucine Rich repeat-containing domain protein</fullName>
    </submittedName>
</protein>
<dbReference type="InterPro" id="IPR025875">
    <property type="entry name" value="Leu-rich_rpt_4"/>
</dbReference>
<dbReference type="EMBL" id="JOJR01000003">
    <property type="protein sequence ID" value="RCN53038.1"/>
    <property type="molecule type" value="Genomic_DNA"/>
</dbReference>
<dbReference type="InterPro" id="IPR001611">
    <property type="entry name" value="Leu-rich_rpt"/>
</dbReference>
<evidence type="ECO:0000313" key="4">
    <source>
        <dbReference type="EMBL" id="RCN53038.1"/>
    </source>
</evidence>
<dbReference type="InterPro" id="IPR003591">
    <property type="entry name" value="Leu-rich_rpt_typical-subtyp"/>
</dbReference>
<evidence type="ECO:0000256" key="3">
    <source>
        <dbReference type="ARBA" id="ARBA00022737"/>
    </source>
</evidence>
<dbReference type="Pfam" id="PF12799">
    <property type="entry name" value="LRR_4"/>
    <property type="match status" value="1"/>
</dbReference>
<dbReference type="GO" id="GO:0031012">
    <property type="term" value="C:extracellular matrix"/>
    <property type="evidence" value="ECO:0007669"/>
    <property type="project" value="TreeGrafter"/>
</dbReference>
<dbReference type="Pfam" id="PF13855">
    <property type="entry name" value="LRR_8"/>
    <property type="match status" value="1"/>
</dbReference>
<reference evidence="4 5" key="1">
    <citation type="submission" date="2014-10" db="EMBL/GenBank/DDBJ databases">
        <title>Draft genome of the hookworm Ancylostoma caninum.</title>
        <authorList>
            <person name="Mitreva M."/>
        </authorList>
    </citation>
    <scope>NUCLEOTIDE SEQUENCE [LARGE SCALE GENOMIC DNA]</scope>
    <source>
        <strain evidence="4 5">Baltimore</strain>
    </source>
</reference>
<dbReference type="PANTHER" id="PTHR24373:SF261">
    <property type="entry name" value="VASORIN"/>
    <property type="match status" value="1"/>
</dbReference>
<evidence type="ECO:0000256" key="2">
    <source>
        <dbReference type="ARBA" id="ARBA00022729"/>
    </source>
</evidence>
<evidence type="ECO:0000313" key="5">
    <source>
        <dbReference type="Proteomes" id="UP000252519"/>
    </source>
</evidence>
<dbReference type="PROSITE" id="PS51450">
    <property type="entry name" value="LRR"/>
    <property type="match status" value="2"/>
</dbReference>
<dbReference type="Proteomes" id="UP000252519">
    <property type="component" value="Unassembled WGS sequence"/>
</dbReference>
<keyword evidence="2" id="KW-0732">Signal</keyword>
<dbReference type="SUPFAM" id="SSF52058">
    <property type="entry name" value="L domain-like"/>
    <property type="match status" value="1"/>
</dbReference>
<name>A0A368HBG9_ANCCA</name>
<dbReference type="OrthoDB" id="6363818at2759"/>
<dbReference type="SMART" id="SM00369">
    <property type="entry name" value="LRR_TYP"/>
    <property type="match status" value="4"/>
</dbReference>
<proteinExistence type="predicted"/>
<dbReference type="PANTHER" id="PTHR24373">
    <property type="entry name" value="SLIT RELATED LEUCINE-RICH REPEAT NEURONAL PROTEIN"/>
    <property type="match status" value="1"/>
</dbReference>
<dbReference type="STRING" id="29170.A0A368HBG9"/>